<dbReference type="SUPFAM" id="SSF88946">
    <property type="entry name" value="Sigma2 domain of RNA polymerase sigma factors"/>
    <property type="match status" value="1"/>
</dbReference>
<dbReference type="PANTHER" id="PTHR43133:SF8">
    <property type="entry name" value="RNA POLYMERASE SIGMA FACTOR HI_1459-RELATED"/>
    <property type="match status" value="1"/>
</dbReference>
<accession>A0A644UIL6</accession>
<dbReference type="GO" id="GO:0003677">
    <property type="term" value="F:DNA binding"/>
    <property type="evidence" value="ECO:0007669"/>
    <property type="project" value="UniProtKB-KW"/>
</dbReference>
<dbReference type="NCBIfam" id="TIGR02937">
    <property type="entry name" value="sigma70-ECF"/>
    <property type="match status" value="1"/>
</dbReference>
<dbReference type="PANTHER" id="PTHR43133">
    <property type="entry name" value="RNA POLYMERASE ECF-TYPE SIGMA FACTO"/>
    <property type="match status" value="1"/>
</dbReference>
<reference evidence="8" key="1">
    <citation type="submission" date="2019-08" db="EMBL/GenBank/DDBJ databases">
        <authorList>
            <person name="Kucharzyk K."/>
            <person name="Murdoch R.W."/>
            <person name="Higgins S."/>
            <person name="Loffler F."/>
        </authorList>
    </citation>
    <scope>NUCLEOTIDE SEQUENCE</scope>
</reference>
<dbReference type="Pfam" id="PF08281">
    <property type="entry name" value="Sigma70_r4_2"/>
    <property type="match status" value="1"/>
</dbReference>
<dbReference type="InterPro" id="IPR013324">
    <property type="entry name" value="RNA_pol_sigma_r3/r4-like"/>
</dbReference>
<dbReference type="PROSITE" id="PS01063">
    <property type="entry name" value="SIGMA70_ECF"/>
    <property type="match status" value="1"/>
</dbReference>
<comment type="caution">
    <text evidence="8">The sequence shown here is derived from an EMBL/GenBank/DDBJ whole genome shotgun (WGS) entry which is preliminary data.</text>
</comment>
<gene>
    <name evidence="8" type="primary">sigE_7</name>
    <name evidence="8" type="ORF">SDC9_24589</name>
</gene>
<evidence type="ECO:0000256" key="3">
    <source>
        <dbReference type="ARBA" id="ARBA00023082"/>
    </source>
</evidence>
<keyword evidence="3" id="KW-0731">Sigma factor</keyword>
<dbReference type="AlphaFoldDB" id="A0A644UIL6"/>
<evidence type="ECO:0000256" key="1">
    <source>
        <dbReference type="ARBA" id="ARBA00010641"/>
    </source>
</evidence>
<dbReference type="GO" id="GO:0016987">
    <property type="term" value="F:sigma factor activity"/>
    <property type="evidence" value="ECO:0007669"/>
    <property type="project" value="UniProtKB-KW"/>
</dbReference>
<dbReference type="InterPro" id="IPR039425">
    <property type="entry name" value="RNA_pol_sigma-70-like"/>
</dbReference>
<proteinExistence type="inferred from homology"/>
<sequence length="193" mass="22502">MIRALDASDATLLKVYRKNKNQGLELLYDRYKKYIYTIAYHYTGNKEDALDLTQEVFLSIFRSLDRFDDSFSMLPWIKRITVNKCLNYLRDKKDILSLNQTNESGQEIQELLPSSNQTEEATLYLDTKETLTKAIHALPAEERMALILRHMKGMKYEEIAKIMGVPLGTVKTYLHRGRKSLKTSLSKDGLWER</sequence>
<comment type="similarity">
    <text evidence="1">Belongs to the sigma-70 factor family. ECF subfamily.</text>
</comment>
<keyword evidence="5" id="KW-0804">Transcription</keyword>
<name>A0A644UIL6_9ZZZZ</name>
<dbReference type="InterPro" id="IPR007627">
    <property type="entry name" value="RNA_pol_sigma70_r2"/>
</dbReference>
<dbReference type="GO" id="GO:0006352">
    <property type="term" value="P:DNA-templated transcription initiation"/>
    <property type="evidence" value="ECO:0007669"/>
    <property type="project" value="InterPro"/>
</dbReference>
<evidence type="ECO:0000256" key="2">
    <source>
        <dbReference type="ARBA" id="ARBA00023015"/>
    </source>
</evidence>
<dbReference type="Pfam" id="PF04542">
    <property type="entry name" value="Sigma70_r2"/>
    <property type="match status" value="1"/>
</dbReference>
<dbReference type="InterPro" id="IPR036388">
    <property type="entry name" value="WH-like_DNA-bd_sf"/>
</dbReference>
<dbReference type="InterPro" id="IPR000838">
    <property type="entry name" value="RNA_pol_sigma70_ECF_CS"/>
</dbReference>
<dbReference type="EMBL" id="VSSQ01000119">
    <property type="protein sequence ID" value="MPL78719.1"/>
    <property type="molecule type" value="Genomic_DNA"/>
</dbReference>
<dbReference type="SUPFAM" id="SSF88659">
    <property type="entry name" value="Sigma3 and sigma4 domains of RNA polymerase sigma factors"/>
    <property type="match status" value="1"/>
</dbReference>
<keyword evidence="4" id="KW-0238">DNA-binding</keyword>
<evidence type="ECO:0000256" key="5">
    <source>
        <dbReference type="ARBA" id="ARBA00023163"/>
    </source>
</evidence>
<dbReference type="Gene3D" id="1.10.1740.10">
    <property type="match status" value="1"/>
</dbReference>
<dbReference type="InterPro" id="IPR013325">
    <property type="entry name" value="RNA_pol_sigma_r2"/>
</dbReference>
<evidence type="ECO:0000256" key="4">
    <source>
        <dbReference type="ARBA" id="ARBA00023125"/>
    </source>
</evidence>
<evidence type="ECO:0000259" key="7">
    <source>
        <dbReference type="Pfam" id="PF08281"/>
    </source>
</evidence>
<evidence type="ECO:0000313" key="8">
    <source>
        <dbReference type="EMBL" id="MPL78719.1"/>
    </source>
</evidence>
<dbReference type="CDD" id="cd06171">
    <property type="entry name" value="Sigma70_r4"/>
    <property type="match status" value="1"/>
</dbReference>
<dbReference type="InterPro" id="IPR014284">
    <property type="entry name" value="RNA_pol_sigma-70_dom"/>
</dbReference>
<protein>
    <submittedName>
        <fullName evidence="8">ECF RNA polymerase sigma factor SigE</fullName>
    </submittedName>
</protein>
<feature type="domain" description="RNA polymerase sigma-70 region 2" evidence="6">
    <location>
        <begin position="27"/>
        <end position="93"/>
    </location>
</feature>
<feature type="domain" description="RNA polymerase sigma factor 70 region 4 type 2" evidence="7">
    <location>
        <begin position="130"/>
        <end position="181"/>
    </location>
</feature>
<organism evidence="8">
    <name type="scientific">bioreactor metagenome</name>
    <dbReference type="NCBI Taxonomy" id="1076179"/>
    <lineage>
        <taxon>unclassified sequences</taxon>
        <taxon>metagenomes</taxon>
        <taxon>ecological metagenomes</taxon>
    </lineage>
</organism>
<dbReference type="InterPro" id="IPR013249">
    <property type="entry name" value="RNA_pol_sigma70_r4_t2"/>
</dbReference>
<dbReference type="Gene3D" id="1.10.10.10">
    <property type="entry name" value="Winged helix-like DNA-binding domain superfamily/Winged helix DNA-binding domain"/>
    <property type="match status" value="1"/>
</dbReference>
<evidence type="ECO:0000259" key="6">
    <source>
        <dbReference type="Pfam" id="PF04542"/>
    </source>
</evidence>
<keyword evidence="2" id="KW-0805">Transcription regulation</keyword>